<dbReference type="PROSITE" id="PS51918">
    <property type="entry name" value="RADICAL_SAM"/>
    <property type="match status" value="1"/>
</dbReference>
<evidence type="ECO:0000256" key="6">
    <source>
        <dbReference type="ARBA" id="ARBA00023014"/>
    </source>
</evidence>
<dbReference type="PANTHER" id="PTHR43787:SF3">
    <property type="entry name" value="ARYLSULFATASE REGULATORY PROTEIN"/>
    <property type="match status" value="1"/>
</dbReference>
<dbReference type="GO" id="GO:0051539">
    <property type="term" value="F:4 iron, 4 sulfur cluster binding"/>
    <property type="evidence" value="ECO:0007669"/>
    <property type="project" value="UniProtKB-KW"/>
</dbReference>
<dbReference type="GO" id="GO:0003824">
    <property type="term" value="F:catalytic activity"/>
    <property type="evidence" value="ECO:0007669"/>
    <property type="project" value="InterPro"/>
</dbReference>
<dbReference type="PANTHER" id="PTHR43787">
    <property type="entry name" value="FEMO COFACTOR BIOSYNTHESIS PROTEIN NIFB-RELATED"/>
    <property type="match status" value="1"/>
</dbReference>
<comment type="cofactor">
    <cofactor evidence="1">
        <name>[4Fe-4S] cluster</name>
        <dbReference type="ChEBI" id="CHEBI:49883"/>
    </cofactor>
</comment>
<dbReference type="EMBL" id="FOTI01000010">
    <property type="protein sequence ID" value="SFL38058.1"/>
    <property type="molecule type" value="Genomic_DNA"/>
</dbReference>
<dbReference type="Pfam" id="PF04055">
    <property type="entry name" value="Radical_SAM"/>
    <property type="match status" value="1"/>
</dbReference>
<organism evidence="8 9">
    <name type="scientific">Halanaerobium salsuginis</name>
    <dbReference type="NCBI Taxonomy" id="29563"/>
    <lineage>
        <taxon>Bacteria</taxon>
        <taxon>Bacillati</taxon>
        <taxon>Bacillota</taxon>
        <taxon>Clostridia</taxon>
        <taxon>Halanaerobiales</taxon>
        <taxon>Halanaerobiaceae</taxon>
        <taxon>Halanaerobium</taxon>
    </lineage>
</organism>
<dbReference type="Pfam" id="PF04459">
    <property type="entry name" value="DUF512"/>
    <property type="match status" value="1"/>
</dbReference>
<dbReference type="RefSeq" id="WP_089860606.1">
    <property type="nucleotide sequence ID" value="NZ_FOTI01000010.1"/>
</dbReference>
<dbReference type="SUPFAM" id="SSF50156">
    <property type="entry name" value="PDZ domain-like"/>
    <property type="match status" value="1"/>
</dbReference>
<dbReference type="SFLD" id="SFLDG01067">
    <property type="entry name" value="SPASM/twitch_domain_containing"/>
    <property type="match status" value="1"/>
</dbReference>
<dbReference type="SFLD" id="SFLDS00029">
    <property type="entry name" value="Radical_SAM"/>
    <property type="match status" value="1"/>
</dbReference>
<protein>
    <submittedName>
        <fullName evidence="8">4Fe-4S single cluster domain-containing protein</fullName>
    </submittedName>
</protein>
<keyword evidence="3" id="KW-0949">S-adenosyl-L-methionine</keyword>
<keyword evidence="2" id="KW-0004">4Fe-4S</keyword>
<sequence>MKNKKTGSRERTREEILLKTVQNDNILPITSICKLNCIFCSHKNNHHSIKSYSFGHLEFELIKTMIEFLDPEQPVYIGESASKIIEGEPFAHPKIWQILKELRKRWPNLEIKITTSGSFLTPDRVSQLAELGPLALNISLNAPAPAERVFLMNDSRPDNVFKLIKKLTEHKLQFEASIVSMHHLKGLDYLKEVFDFLADYPPQVLRVFLAGFSIYADPDLLVDKAAYQQLNSFIKKEQFNYNYPIIIEPQLLTDLQVEVCGIISNSPADSSGLIAGDIIQTINNKEVSTRVESFYKLQKLANPELLIRRKKQEFKLILKKNAAEKSGLIMSYDFELEQLNKLLAYAEAAKTTGENIATLVITSSLAYPLLNSILAEYLGDDNFNLDLIKTENKFFGGSIKAAGLLVNSDIEFAVNNYLIQPDHQKINRIILPAVIYDYYGDDLLGCNYSQLADQLSAEIILL</sequence>
<evidence type="ECO:0000256" key="3">
    <source>
        <dbReference type="ARBA" id="ARBA00022691"/>
    </source>
</evidence>
<dbReference type="OrthoDB" id="2110487at2"/>
<evidence type="ECO:0000313" key="9">
    <source>
        <dbReference type="Proteomes" id="UP000199006"/>
    </source>
</evidence>
<dbReference type="GO" id="GO:0046872">
    <property type="term" value="F:metal ion binding"/>
    <property type="evidence" value="ECO:0007669"/>
    <property type="project" value="UniProtKB-KW"/>
</dbReference>
<dbReference type="InterPro" id="IPR007549">
    <property type="entry name" value="DUF512"/>
</dbReference>
<keyword evidence="6" id="KW-0411">Iron-sulfur</keyword>
<keyword evidence="5" id="KW-0408">Iron</keyword>
<evidence type="ECO:0000256" key="5">
    <source>
        <dbReference type="ARBA" id="ARBA00023004"/>
    </source>
</evidence>
<dbReference type="CDD" id="cd01335">
    <property type="entry name" value="Radical_SAM"/>
    <property type="match status" value="1"/>
</dbReference>
<dbReference type="Proteomes" id="UP000199006">
    <property type="component" value="Unassembled WGS sequence"/>
</dbReference>
<dbReference type="InterPro" id="IPR013785">
    <property type="entry name" value="Aldolase_TIM"/>
</dbReference>
<keyword evidence="4" id="KW-0479">Metal-binding</keyword>
<dbReference type="Gene3D" id="2.30.42.10">
    <property type="match status" value="1"/>
</dbReference>
<keyword evidence="9" id="KW-1185">Reference proteome</keyword>
<dbReference type="STRING" id="29563.SAMN02983006_00992"/>
<dbReference type="AlphaFoldDB" id="A0A1I4H6Z3"/>
<dbReference type="InterPro" id="IPR007197">
    <property type="entry name" value="rSAM"/>
</dbReference>
<feature type="domain" description="Radical SAM core" evidence="7">
    <location>
        <begin position="19"/>
        <end position="240"/>
    </location>
</feature>
<evidence type="ECO:0000256" key="4">
    <source>
        <dbReference type="ARBA" id="ARBA00022723"/>
    </source>
</evidence>
<dbReference type="Gene3D" id="3.20.20.70">
    <property type="entry name" value="Aldolase class I"/>
    <property type="match status" value="1"/>
</dbReference>
<dbReference type="SUPFAM" id="SSF102114">
    <property type="entry name" value="Radical SAM enzymes"/>
    <property type="match status" value="1"/>
</dbReference>
<evidence type="ECO:0000259" key="7">
    <source>
        <dbReference type="PROSITE" id="PS51918"/>
    </source>
</evidence>
<gene>
    <name evidence="8" type="ORF">SAMN02983006_00992</name>
</gene>
<name>A0A1I4H6Z3_9FIRM</name>
<proteinExistence type="predicted"/>
<dbReference type="InterPro" id="IPR036034">
    <property type="entry name" value="PDZ_sf"/>
</dbReference>
<evidence type="ECO:0000256" key="2">
    <source>
        <dbReference type="ARBA" id="ARBA00022485"/>
    </source>
</evidence>
<accession>A0A1I4H6Z3</accession>
<reference evidence="8 9" key="1">
    <citation type="submission" date="2016-10" db="EMBL/GenBank/DDBJ databases">
        <authorList>
            <person name="de Groot N.N."/>
        </authorList>
    </citation>
    <scope>NUCLEOTIDE SEQUENCE [LARGE SCALE GENOMIC DNA]</scope>
    <source>
        <strain evidence="8 9">ATCC 51327</strain>
    </source>
</reference>
<evidence type="ECO:0000256" key="1">
    <source>
        <dbReference type="ARBA" id="ARBA00001966"/>
    </source>
</evidence>
<dbReference type="InterPro" id="IPR058240">
    <property type="entry name" value="rSAM_sf"/>
</dbReference>
<evidence type="ECO:0000313" key="8">
    <source>
        <dbReference type="EMBL" id="SFL38058.1"/>
    </source>
</evidence>